<dbReference type="PROSITE" id="PS51725">
    <property type="entry name" value="ABM"/>
    <property type="match status" value="1"/>
</dbReference>
<dbReference type="Gene3D" id="3.30.70.100">
    <property type="match status" value="1"/>
</dbReference>
<dbReference type="AlphaFoldDB" id="A0A1I6M4A2"/>
<feature type="domain" description="ABM" evidence="1">
    <location>
        <begin position="3"/>
        <end position="92"/>
    </location>
</feature>
<evidence type="ECO:0000313" key="2">
    <source>
        <dbReference type="EMBL" id="SFS10501.1"/>
    </source>
</evidence>
<dbReference type="RefSeq" id="WP_093316330.1">
    <property type="nucleotide sequence ID" value="NZ_FOZG01000003.1"/>
</dbReference>
<reference evidence="2 3" key="1">
    <citation type="submission" date="2016-10" db="EMBL/GenBank/DDBJ databases">
        <authorList>
            <person name="de Groot N.N."/>
        </authorList>
    </citation>
    <scope>NUCLEOTIDE SEQUENCE [LARGE SCALE GENOMIC DNA]</scope>
    <source>
        <strain evidence="2 3">S5-249</strain>
    </source>
</reference>
<dbReference type="EMBL" id="FOZG01000003">
    <property type="protein sequence ID" value="SFS10501.1"/>
    <property type="molecule type" value="Genomic_DNA"/>
</dbReference>
<gene>
    <name evidence="2" type="ORF">SAMN05192580_3426</name>
</gene>
<dbReference type="GO" id="GO:0004497">
    <property type="term" value="F:monooxygenase activity"/>
    <property type="evidence" value="ECO:0007669"/>
    <property type="project" value="UniProtKB-KW"/>
</dbReference>
<dbReference type="OrthoDB" id="287932at2"/>
<dbReference type="InterPro" id="IPR007138">
    <property type="entry name" value="ABM_dom"/>
</dbReference>
<evidence type="ECO:0000259" key="1">
    <source>
        <dbReference type="PROSITE" id="PS51725"/>
    </source>
</evidence>
<accession>A0A1I6M4A2</accession>
<keyword evidence="2" id="KW-0503">Monooxygenase</keyword>
<organism evidence="2 3">
    <name type="scientific">Sphingomonas jatrophae</name>
    <dbReference type="NCBI Taxonomy" id="1166337"/>
    <lineage>
        <taxon>Bacteria</taxon>
        <taxon>Pseudomonadati</taxon>
        <taxon>Pseudomonadota</taxon>
        <taxon>Alphaproteobacteria</taxon>
        <taxon>Sphingomonadales</taxon>
        <taxon>Sphingomonadaceae</taxon>
        <taxon>Sphingomonas</taxon>
    </lineage>
</organism>
<dbReference type="STRING" id="1166337.SAMN05192580_3426"/>
<protein>
    <submittedName>
        <fullName evidence="2">Quinol monooxygenase YgiN</fullName>
    </submittedName>
</protein>
<dbReference type="Pfam" id="PF03992">
    <property type="entry name" value="ABM"/>
    <property type="match status" value="1"/>
</dbReference>
<keyword evidence="3" id="KW-1185">Reference proteome</keyword>
<sequence length="116" mass="13007">MTILITAVMDLEPSVAERILLGARPLIEASLAEPGCEAYSWALDPLTPGRIHVFERWTDEASLAHHFTLPNYTEMRTHLRSAGPIKSTSRKYRVAHDEPVYDETGTPRADFFTLPA</sequence>
<dbReference type="SUPFAM" id="SSF54909">
    <property type="entry name" value="Dimeric alpha+beta barrel"/>
    <property type="match status" value="1"/>
</dbReference>
<proteinExistence type="predicted"/>
<evidence type="ECO:0000313" key="3">
    <source>
        <dbReference type="Proteomes" id="UP000198824"/>
    </source>
</evidence>
<keyword evidence="2" id="KW-0560">Oxidoreductase</keyword>
<dbReference type="InterPro" id="IPR011008">
    <property type="entry name" value="Dimeric_a/b-barrel"/>
</dbReference>
<name>A0A1I6M4A2_9SPHN</name>
<dbReference type="Proteomes" id="UP000198824">
    <property type="component" value="Unassembled WGS sequence"/>
</dbReference>